<proteinExistence type="predicted"/>
<dbReference type="Gramene" id="mRNA:HanXRQr2_Chr14g0632401">
    <property type="protein sequence ID" value="CDS:HanXRQr2_Chr14g0632401.1"/>
    <property type="gene ID" value="HanXRQr2_Chr14g0632401"/>
</dbReference>
<reference evidence="1 3" key="1">
    <citation type="journal article" date="2017" name="Nature">
        <title>The sunflower genome provides insights into oil metabolism, flowering and Asterid evolution.</title>
        <authorList>
            <person name="Badouin H."/>
            <person name="Gouzy J."/>
            <person name="Grassa C.J."/>
            <person name="Murat F."/>
            <person name="Staton S.E."/>
            <person name="Cottret L."/>
            <person name="Lelandais-Briere C."/>
            <person name="Owens G.L."/>
            <person name="Carrere S."/>
            <person name="Mayjonade B."/>
            <person name="Legrand L."/>
            <person name="Gill N."/>
            <person name="Kane N.C."/>
            <person name="Bowers J.E."/>
            <person name="Hubner S."/>
            <person name="Bellec A."/>
            <person name="Berard A."/>
            <person name="Berges H."/>
            <person name="Blanchet N."/>
            <person name="Boniface M.C."/>
            <person name="Brunel D."/>
            <person name="Catrice O."/>
            <person name="Chaidir N."/>
            <person name="Claudel C."/>
            <person name="Donnadieu C."/>
            <person name="Faraut T."/>
            <person name="Fievet G."/>
            <person name="Helmstetter N."/>
            <person name="King M."/>
            <person name="Knapp S.J."/>
            <person name="Lai Z."/>
            <person name="Le Paslier M.C."/>
            <person name="Lippi Y."/>
            <person name="Lorenzon L."/>
            <person name="Mandel J.R."/>
            <person name="Marage G."/>
            <person name="Marchand G."/>
            <person name="Marquand E."/>
            <person name="Bret-Mestries E."/>
            <person name="Morien E."/>
            <person name="Nambeesan S."/>
            <person name="Nguyen T."/>
            <person name="Pegot-Espagnet P."/>
            <person name="Pouilly N."/>
            <person name="Raftis F."/>
            <person name="Sallet E."/>
            <person name="Schiex T."/>
            <person name="Thomas J."/>
            <person name="Vandecasteele C."/>
            <person name="Vares D."/>
            <person name="Vear F."/>
            <person name="Vautrin S."/>
            <person name="Crespi M."/>
            <person name="Mangin B."/>
            <person name="Burke J.M."/>
            <person name="Salse J."/>
            <person name="Munos S."/>
            <person name="Vincourt P."/>
            <person name="Rieseberg L.H."/>
            <person name="Langlade N.B."/>
        </authorList>
    </citation>
    <scope>NUCLEOTIDE SEQUENCE [LARGE SCALE GENOMIC DNA]</scope>
    <source>
        <strain evidence="3">cv. SF193</strain>
        <tissue evidence="1">Leaves</tissue>
    </source>
</reference>
<evidence type="ECO:0000313" key="3">
    <source>
        <dbReference type="Proteomes" id="UP000215914"/>
    </source>
</evidence>
<gene>
    <name evidence="2" type="ORF">HannXRQ_Chr14g0434391</name>
    <name evidence="1" type="ORF">HanXRQr2_Chr14g0632401</name>
</gene>
<evidence type="ECO:0000313" key="1">
    <source>
        <dbReference type="EMBL" id="KAF5768098.1"/>
    </source>
</evidence>
<dbReference type="Proteomes" id="UP000215914">
    <property type="component" value="Chromosome 14"/>
</dbReference>
<sequence length="83" mass="9478">MVVSNISTSVIVRMYIHKSRIVRCLRTVVIPRISTKTISRVLTSEVLTMLRSKTSIKPWLLIIMKSMSLLVSRMLSLTMKSGR</sequence>
<dbReference type="AlphaFoldDB" id="A0A251SIX5"/>
<dbReference type="EMBL" id="CM007903">
    <property type="protein sequence ID" value="OTF97420.1"/>
    <property type="molecule type" value="Genomic_DNA"/>
</dbReference>
<dbReference type="InParanoid" id="A0A251SIX5"/>
<keyword evidence="3" id="KW-1185">Reference proteome</keyword>
<name>A0A251SIX5_HELAN</name>
<protein>
    <submittedName>
        <fullName evidence="2">Uncharacterized protein</fullName>
    </submittedName>
</protein>
<evidence type="ECO:0000313" key="2">
    <source>
        <dbReference type="EMBL" id="OTF97420.1"/>
    </source>
</evidence>
<dbReference type="EMBL" id="MNCJ02000329">
    <property type="protein sequence ID" value="KAF5768098.1"/>
    <property type="molecule type" value="Genomic_DNA"/>
</dbReference>
<accession>A0A251SIX5</accession>
<organism evidence="2 3">
    <name type="scientific">Helianthus annuus</name>
    <name type="common">Common sunflower</name>
    <dbReference type="NCBI Taxonomy" id="4232"/>
    <lineage>
        <taxon>Eukaryota</taxon>
        <taxon>Viridiplantae</taxon>
        <taxon>Streptophyta</taxon>
        <taxon>Embryophyta</taxon>
        <taxon>Tracheophyta</taxon>
        <taxon>Spermatophyta</taxon>
        <taxon>Magnoliopsida</taxon>
        <taxon>eudicotyledons</taxon>
        <taxon>Gunneridae</taxon>
        <taxon>Pentapetalae</taxon>
        <taxon>asterids</taxon>
        <taxon>campanulids</taxon>
        <taxon>Asterales</taxon>
        <taxon>Asteraceae</taxon>
        <taxon>Asteroideae</taxon>
        <taxon>Heliantheae alliance</taxon>
        <taxon>Heliantheae</taxon>
        <taxon>Helianthus</taxon>
    </lineage>
</organism>
<reference evidence="2" key="2">
    <citation type="submission" date="2017-02" db="EMBL/GenBank/DDBJ databases">
        <title>Sunflower complete genome.</title>
        <authorList>
            <person name="Langlade N."/>
            <person name="Munos S."/>
        </authorList>
    </citation>
    <scope>NUCLEOTIDE SEQUENCE [LARGE SCALE GENOMIC DNA]</scope>
    <source>
        <tissue evidence="2">Leaves</tissue>
    </source>
</reference>
<reference evidence="1" key="3">
    <citation type="submission" date="2020-06" db="EMBL/GenBank/DDBJ databases">
        <title>Helianthus annuus Genome sequencing and assembly Release 2.</title>
        <authorList>
            <person name="Gouzy J."/>
            <person name="Langlade N."/>
            <person name="Munos S."/>
        </authorList>
    </citation>
    <scope>NUCLEOTIDE SEQUENCE</scope>
    <source>
        <tissue evidence="1">Leaves</tissue>
    </source>
</reference>